<evidence type="ECO:0000313" key="4">
    <source>
        <dbReference type="EMBL" id="CAG9312348.1"/>
    </source>
</evidence>
<protein>
    <submittedName>
        <fullName evidence="4">Uncharacterized protein</fullName>
    </submittedName>
</protein>
<feature type="coiled-coil region" evidence="3">
    <location>
        <begin position="464"/>
        <end position="542"/>
    </location>
</feature>
<dbReference type="PANTHER" id="PTHR21501:SF1">
    <property type="entry name" value="PROTEIN FAM-161"/>
    <property type="match status" value="1"/>
</dbReference>
<dbReference type="GO" id="GO:0005856">
    <property type="term" value="C:cytoskeleton"/>
    <property type="evidence" value="ECO:0007669"/>
    <property type="project" value="UniProtKB-ARBA"/>
</dbReference>
<comment type="similarity">
    <text evidence="1">Belongs to the FAM161 family.</text>
</comment>
<dbReference type="Pfam" id="PF10595">
    <property type="entry name" value="FAM161A_B"/>
    <property type="match status" value="1"/>
</dbReference>
<dbReference type="AlphaFoldDB" id="A0AAU9IAJ6"/>
<keyword evidence="5" id="KW-1185">Reference proteome</keyword>
<dbReference type="InterPro" id="IPR051655">
    <property type="entry name" value="FAM161"/>
</dbReference>
<organism evidence="4 5">
    <name type="scientific">Blepharisma stoltei</name>
    <dbReference type="NCBI Taxonomy" id="1481888"/>
    <lineage>
        <taxon>Eukaryota</taxon>
        <taxon>Sar</taxon>
        <taxon>Alveolata</taxon>
        <taxon>Ciliophora</taxon>
        <taxon>Postciliodesmatophora</taxon>
        <taxon>Heterotrichea</taxon>
        <taxon>Heterotrichida</taxon>
        <taxon>Blepharismidae</taxon>
        <taxon>Blepharisma</taxon>
    </lineage>
</organism>
<reference evidence="4" key="1">
    <citation type="submission" date="2021-09" db="EMBL/GenBank/DDBJ databases">
        <authorList>
            <consortium name="AG Swart"/>
            <person name="Singh M."/>
            <person name="Singh A."/>
            <person name="Seah K."/>
            <person name="Emmerich C."/>
        </authorList>
    </citation>
    <scope>NUCLEOTIDE SEQUENCE</scope>
    <source>
        <strain evidence="4">ATCC30299</strain>
    </source>
</reference>
<keyword evidence="2 3" id="KW-0175">Coiled coil</keyword>
<sequence>MSAGFEFPTYGRGVDPSPDLDFGFMFRHPDEKIGCVAPQKIIYEQKLEDFLKTKLQAQIEKKRDLLKSGENEIPDIIKFLKEEFLRLTRKTATRLEKGVFIAELKKNPLLAEVFGFDENSKDKEIEEQVENIGTEEGINMDKFLLFYQVSKNNLLKPIHSKTETQSSVTNDSFMEQNKQRTDDMSRAKGTRFAITVPEPFKFDRREKRKGMSIRERRLKEMLEEKEKEIKESIKITYKATPVPPEVKIPRYEQIMKEQEERRMQVKQNSIAITKANEQPFSFYYRDLTKTKPEPAEMPKHVFTANPVPWTTSVPLYDKIVSERELARKERISKAAIESLNLAMMPPRMELYYRQLQKASKTPKPKPKTKKFKAKAVPDFRRLQADFQSTLDACKQSFNPTKPEPFAFNETQSSFDYLKLLDKEADANKKWGQPSKAKRSKSLSILNKPKIIPSTTEKTKAMIEYKLAQKREAKMKEALKMQEEEERRMKHEMMKGVVQNCSLIKDNTAELKRRREESIKNRREELEEKEREYYEQKAEIYERVSKRPLLVEQVAMKKLAKDLEQLGPVRELLSQEESNEYSQDMLNQSY</sequence>
<evidence type="ECO:0000256" key="3">
    <source>
        <dbReference type="SAM" id="Coils"/>
    </source>
</evidence>
<proteinExistence type="inferred from homology"/>
<dbReference type="GO" id="GO:0005929">
    <property type="term" value="C:cilium"/>
    <property type="evidence" value="ECO:0007669"/>
    <property type="project" value="TreeGrafter"/>
</dbReference>
<evidence type="ECO:0000256" key="2">
    <source>
        <dbReference type="ARBA" id="ARBA00023054"/>
    </source>
</evidence>
<gene>
    <name evidence="4" type="ORF">BSTOLATCC_MIC6455</name>
</gene>
<dbReference type="Proteomes" id="UP001162131">
    <property type="component" value="Unassembled WGS sequence"/>
</dbReference>
<dbReference type="InterPro" id="IPR019579">
    <property type="entry name" value="FAM161A/B"/>
</dbReference>
<dbReference type="PANTHER" id="PTHR21501">
    <property type="entry name" value="PROTEIN FAM-161"/>
    <property type="match status" value="1"/>
</dbReference>
<dbReference type="GO" id="GO:0044782">
    <property type="term" value="P:cilium organization"/>
    <property type="evidence" value="ECO:0007669"/>
    <property type="project" value="TreeGrafter"/>
</dbReference>
<evidence type="ECO:0000313" key="5">
    <source>
        <dbReference type="Proteomes" id="UP001162131"/>
    </source>
</evidence>
<comment type="caution">
    <text evidence="4">The sequence shown here is derived from an EMBL/GenBank/DDBJ whole genome shotgun (WGS) entry which is preliminary data.</text>
</comment>
<dbReference type="EMBL" id="CAJZBQ010000006">
    <property type="protein sequence ID" value="CAG9312348.1"/>
    <property type="molecule type" value="Genomic_DNA"/>
</dbReference>
<name>A0AAU9IAJ6_9CILI</name>
<feature type="coiled-coil region" evidence="3">
    <location>
        <begin position="208"/>
        <end position="268"/>
    </location>
</feature>
<accession>A0AAU9IAJ6</accession>
<evidence type="ECO:0000256" key="1">
    <source>
        <dbReference type="ARBA" id="ARBA00006663"/>
    </source>
</evidence>